<gene>
    <name evidence="2" type="ORF">BJ508DRAFT_302767</name>
</gene>
<keyword evidence="3" id="KW-1185">Reference proteome</keyword>
<evidence type="ECO:0000313" key="3">
    <source>
        <dbReference type="Proteomes" id="UP000275078"/>
    </source>
</evidence>
<protein>
    <submittedName>
        <fullName evidence="2">Uncharacterized protein</fullName>
    </submittedName>
</protein>
<dbReference type="AlphaFoldDB" id="A0A3N4IMS7"/>
<evidence type="ECO:0000256" key="1">
    <source>
        <dbReference type="SAM" id="MobiDB-lite"/>
    </source>
</evidence>
<feature type="compositionally biased region" description="Basic residues" evidence="1">
    <location>
        <begin position="147"/>
        <end position="160"/>
    </location>
</feature>
<sequence length="160" mass="18581">MEMNKAVEFREQDSKERKGSRNLESRKPFNYYGGGLSKRDNVWFGIAPFRTQRKEGSIAAGSSNGGIDAPQVGSKRFMGRKQSDGKVQSRRAEKVKEEQHMRSTMAMKINKRAIIKEEDGSLSWDQKKQDRKKRQDRCYAMQNGPEKRRKKPKKQRKKSP</sequence>
<feature type="compositionally biased region" description="Low complexity" evidence="1">
    <location>
        <begin position="57"/>
        <end position="67"/>
    </location>
</feature>
<reference evidence="2 3" key="1">
    <citation type="journal article" date="2018" name="Nat. Ecol. Evol.">
        <title>Pezizomycetes genomes reveal the molecular basis of ectomycorrhizal truffle lifestyle.</title>
        <authorList>
            <person name="Murat C."/>
            <person name="Payen T."/>
            <person name="Noel B."/>
            <person name="Kuo A."/>
            <person name="Morin E."/>
            <person name="Chen J."/>
            <person name="Kohler A."/>
            <person name="Krizsan K."/>
            <person name="Balestrini R."/>
            <person name="Da Silva C."/>
            <person name="Montanini B."/>
            <person name="Hainaut M."/>
            <person name="Levati E."/>
            <person name="Barry K.W."/>
            <person name="Belfiori B."/>
            <person name="Cichocki N."/>
            <person name="Clum A."/>
            <person name="Dockter R.B."/>
            <person name="Fauchery L."/>
            <person name="Guy J."/>
            <person name="Iotti M."/>
            <person name="Le Tacon F."/>
            <person name="Lindquist E.A."/>
            <person name="Lipzen A."/>
            <person name="Malagnac F."/>
            <person name="Mello A."/>
            <person name="Molinier V."/>
            <person name="Miyauchi S."/>
            <person name="Poulain J."/>
            <person name="Riccioni C."/>
            <person name="Rubini A."/>
            <person name="Sitrit Y."/>
            <person name="Splivallo R."/>
            <person name="Traeger S."/>
            <person name="Wang M."/>
            <person name="Zifcakova L."/>
            <person name="Wipf D."/>
            <person name="Zambonelli A."/>
            <person name="Paolocci F."/>
            <person name="Nowrousian M."/>
            <person name="Ottonello S."/>
            <person name="Baldrian P."/>
            <person name="Spatafora J.W."/>
            <person name="Henrissat B."/>
            <person name="Nagy L.G."/>
            <person name="Aury J.M."/>
            <person name="Wincker P."/>
            <person name="Grigoriev I.V."/>
            <person name="Bonfante P."/>
            <person name="Martin F.M."/>
        </authorList>
    </citation>
    <scope>NUCLEOTIDE SEQUENCE [LARGE SCALE GENOMIC DNA]</scope>
    <source>
        <strain evidence="2 3">RN42</strain>
    </source>
</reference>
<feature type="compositionally biased region" description="Basic and acidic residues" evidence="1">
    <location>
        <begin position="90"/>
        <end position="101"/>
    </location>
</feature>
<evidence type="ECO:0000313" key="2">
    <source>
        <dbReference type="EMBL" id="RPA85501.1"/>
    </source>
</evidence>
<name>A0A3N4IMS7_ASCIM</name>
<feature type="region of interest" description="Disordered" evidence="1">
    <location>
        <begin position="55"/>
        <end position="160"/>
    </location>
</feature>
<dbReference type="Proteomes" id="UP000275078">
    <property type="component" value="Unassembled WGS sequence"/>
</dbReference>
<proteinExistence type="predicted"/>
<accession>A0A3N4IMS7</accession>
<organism evidence="2 3">
    <name type="scientific">Ascobolus immersus RN42</name>
    <dbReference type="NCBI Taxonomy" id="1160509"/>
    <lineage>
        <taxon>Eukaryota</taxon>
        <taxon>Fungi</taxon>
        <taxon>Dikarya</taxon>
        <taxon>Ascomycota</taxon>
        <taxon>Pezizomycotina</taxon>
        <taxon>Pezizomycetes</taxon>
        <taxon>Pezizales</taxon>
        <taxon>Ascobolaceae</taxon>
        <taxon>Ascobolus</taxon>
    </lineage>
</organism>
<dbReference type="EMBL" id="ML119653">
    <property type="protein sequence ID" value="RPA85501.1"/>
    <property type="molecule type" value="Genomic_DNA"/>
</dbReference>
<feature type="compositionally biased region" description="Basic and acidic residues" evidence="1">
    <location>
        <begin position="1"/>
        <end position="27"/>
    </location>
</feature>
<feature type="region of interest" description="Disordered" evidence="1">
    <location>
        <begin position="1"/>
        <end position="31"/>
    </location>
</feature>